<evidence type="ECO:0000259" key="8">
    <source>
        <dbReference type="Pfam" id="PF00441"/>
    </source>
</evidence>
<feature type="domain" description="Acyl-CoA dehydrogenase/oxidase C-terminal" evidence="8">
    <location>
        <begin position="250"/>
        <end position="413"/>
    </location>
</feature>
<dbReference type="SUPFAM" id="SSF47203">
    <property type="entry name" value="Acyl-CoA dehydrogenase C-terminal domain-like"/>
    <property type="match status" value="2"/>
</dbReference>
<dbReference type="GO" id="GO:0003995">
    <property type="term" value="F:acyl-CoA dehydrogenase activity"/>
    <property type="evidence" value="ECO:0007669"/>
    <property type="project" value="InterPro"/>
</dbReference>
<gene>
    <name evidence="12" type="ORF">H8E19_09620</name>
</gene>
<dbReference type="InterPro" id="IPR009100">
    <property type="entry name" value="AcylCoA_DH/oxidase_NM_dom_sf"/>
</dbReference>
<evidence type="ECO:0000256" key="1">
    <source>
        <dbReference type="ARBA" id="ARBA00001974"/>
    </source>
</evidence>
<comment type="similarity">
    <text evidence="2 7">Belongs to the acyl-CoA dehydrogenase family.</text>
</comment>
<keyword evidence="4 7" id="KW-0274">FAD</keyword>
<dbReference type="Pfam" id="PF02770">
    <property type="entry name" value="Acyl-CoA_dh_M"/>
    <property type="match status" value="1"/>
</dbReference>
<comment type="catalytic activity">
    <reaction evidence="6">
        <text>a 2,3-saturated acyl-CoA + A = a 2,3-dehydroacyl-CoA + AH2</text>
        <dbReference type="Rhea" id="RHEA:48608"/>
        <dbReference type="ChEBI" id="CHEBI:13193"/>
        <dbReference type="ChEBI" id="CHEBI:17499"/>
        <dbReference type="ChEBI" id="CHEBI:60015"/>
        <dbReference type="ChEBI" id="CHEBI:65111"/>
    </reaction>
</comment>
<feature type="domain" description="Acyl-CoA dehydrogenase-like C-terminal" evidence="11">
    <location>
        <begin position="464"/>
        <end position="566"/>
    </location>
</feature>
<dbReference type="InterPro" id="IPR046373">
    <property type="entry name" value="Acyl-CoA_Oxase/DH_mid-dom_sf"/>
</dbReference>
<dbReference type="InterPro" id="IPR006089">
    <property type="entry name" value="Acyl-CoA_DH_CS"/>
</dbReference>
<dbReference type="SUPFAM" id="SSF56645">
    <property type="entry name" value="Acyl-CoA dehydrogenase NM domain-like"/>
    <property type="match status" value="1"/>
</dbReference>
<sequence length="594" mass="65153">MGDSRIFAGGEFLITDVAPEEVFTPEDFTDEHKMILETARDFVAKEIDPNVDRLEEKDHELVHSLLGKAGELGLLGTDVPEDCGGLGLDKVSTTIVAEAMGTAAAFGTVYGAHTGIGTLPIVYFGNEEQKQKYLPKLASGEWCGAYCLTESGAGTDALNAKTKAVLSEDGKYYILNGEKMFITNAGWASSFIVYAKIDGEQFTGFIVEKDFPGVSTGKEEEKMGMRGSSTRPVILEDARVPVENVLFEIGQGHKIAFNSLNIGRWKLGASVMGGCKSCVTEAVKYANGRIQFKVPISSFGMIKTKLANMAVKTYMSDSMMYRLAGMFDDKFVTLDVDAKKSGAEKIKVIEEYAPECSITKVYGSEVLDYCVDEYVQILGGYGFCAEYPAERYYRDSRINRIWEGTNEINRMLVPGTMMRRALGGRLNLLPAAQAIAGELMTYSPLSVQLPDTPLALQGHMVKMAKKIGLMVAGVAAQKFGQNLAKEQEVLAVLADIIIEIFAMESGLLRTIKIIDKEGEEKAEYHIAAVKSYVDDIIPQIEAWAKQVIAYVEKGDMLRTQLAGIKKLARYQPIDGVSLKRAIADRIIDLEAYPF</sequence>
<evidence type="ECO:0000256" key="4">
    <source>
        <dbReference type="ARBA" id="ARBA00022827"/>
    </source>
</evidence>
<dbReference type="Gene3D" id="1.10.540.10">
    <property type="entry name" value="Acyl-CoA dehydrogenase/oxidase, N-terminal domain"/>
    <property type="match status" value="1"/>
</dbReference>
<dbReference type="PROSITE" id="PS00073">
    <property type="entry name" value="ACYL_COA_DH_2"/>
    <property type="match status" value="1"/>
</dbReference>
<reference evidence="12 13" key="1">
    <citation type="submission" date="2020-08" db="EMBL/GenBank/DDBJ databases">
        <title>Bridging the membrane lipid divide: bacteria of the FCB group superphylum have the potential to synthesize archaeal ether lipids.</title>
        <authorList>
            <person name="Villanueva L."/>
            <person name="Von Meijenfeldt F.A.B."/>
            <person name="Westbye A.B."/>
            <person name="Yadav S."/>
            <person name="Hopmans E.C."/>
            <person name="Dutilh B.E."/>
            <person name="Sinninghe Damste J.S."/>
        </authorList>
    </citation>
    <scope>NUCLEOTIDE SEQUENCE [LARGE SCALE GENOMIC DNA]</scope>
    <source>
        <strain evidence="12">NIOZ-UU27</strain>
    </source>
</reference>
<dbReference type="Gene3D" id="1.20.140.10">
    <property type="entry name" value="Butyryl-CoA Dehydrogenase, subunit A, domain 3"/>
    <property type="match status" value="2"/>
</dbReference>
<keyword evidence="5 7" id="KW-0560">Oxidoreductase</keyword>
<dbReference type="Gene3D" id="2.40.110.10">
    <property type="entry name" value="Butyryl-CoA Dehydrogenase, subunit A, domain 2"/>
    <property type="match status" value="1"/>
</dbReference>
<dbReference type="PANTHER" id="PTHR43884:SF12">
    <property type="entry name" value="ISOVALERYL-COA DEHYDROGENASE, MITOCHONDRIAL-RELATED"/>
    <property type="match status" value="1"/>
</dbReference>
<proteinExistence type="inferred from homology"/>
<dbReference type="Pfam" id="PF21263">
    <property type="entry name" value="Acyl-CoA-dh_C"/>
    <property type="match status" value="1"/>
</dbReference>
<dbReference type="InterPro" id="IPR036250">
    <property type="entry name" value="AcylCo_DH-like_C"/>
</dbReference>
<dbReference type="AlphaFoldDB" id="A0A8J6N0C2"/>
<feature type="domain" description="Acyl-CoA oxidase/dehydrogenase middle" evidence="9">
    <location>
        <begin position="145"/>
        <end position="237"/>
    </location>
</feature>
<dbReference type="InterPro" id="IPR013786">
    <property type="entry name" value="AcylCoA_DH/ox_N"/>
</dbReference>
<evidence type="ECO:0000313" key="12">
    <source>
        <dbReference type="EMBL" id="MBC8177649.1"/>
    </source>
</evidence>
<dbReference type="InterPro" id="IPR009075">
    <property type="entry name" value="AcylCo_DH/oxidase_C"/>
</dbReference>
<evidence type="ECO:0000256" key="3">
    <source>
        <dbReference type="ARBA" id="ARBA00022630"/>
    </source>
</evidence>
<organism evidence="12 13">
    <name type="scientific">Candidatus Desulfacyla euxinica</name>
    <dbReference type="NCBI Taxonomy" id="2841693"/>
    <lineage>
        <taxon>Bacteria</taxon>
        <taxon>Deltaproteobacteria</taxon>
        <taxon>Candidatus Desulfacyla</taxon>
    </lineage>
</organism>
<evidence type="ECO:0000259" key="9">
    <source>
        <dbReference type="Pfam" id="PF02770"/>
    </source>
</evidence>
<dbReference type="PANTHER" id="PTHR43884">
    <property type="entry name" value="ACYL-COA DEHYDROGENASE"/>
    <property type="match status" value="1"/>
</dbReference>
<dbReference type="Proteomes" id="UP000650524">
    <property type="component" value="Unassembled WGS sequence"/>
</dbReference>
<dbReference type="FunFam" id="1.20.140.10:FF:000019">
    <property type="entry name" value="Acyl-CoA dehydrogenase"/>
    <property type="match status" value="1"/>
</dbReference>
<evidence type="ECO:0000256" key="6">
    <source>
        <dbReference type="ARBA" id="ARBA00052546"/>
    </source>
</evidence>
<evidence type="ECO:0000256" key="7">
    <source>
        <dbReference type="RuleBase" id="RU362125"/>
    </source>
</evidence>
<protein>
    <submittedName>
        <fullName evidence="12">Acyl-CoA dehydrogenase family protein</fullName>
    </submittedName>
</protein>
<evidence type="ECO:0000256" key="2">
    <source>
        <dbReference type="ARBA" id="ARBA00009347"/>
    </source>
</evidence>
<keyword evidence="3 7" id="KW-0285">Flavoprotein</keyword>
<dbReference type="Pfam" id="PF00441">
    <property type="entry name" value="Acyl-CoA_dh_1"/>
    <property type="match status" value="1"/>
</dbReference>
<comment type="caution">
    <text evidence="12">The sequence shown here is derived from an EMBL/GenBank/DDBJ whole genome shotgun (WGS) entry which is preliminary data.</text>
</comment>
<accession>A0A8J6N0C2</accession>
<dbReference type="FunFam" id="2.40.110.10:FF:000006">
    <property type="entry name" value="very long-chain specific acyl-CoA dehydrogenase, mitochondrial"/>
    <property type="match status" value="1"/>
</dbReference>
<evidence type="ECO:0000256" key="5">
    <source>
        <dbReference type="ARBA" id="ARBA00023002"/>
    </source>
</evidence>
<dbReference type="InterPro" id="IPR049426">
    <property type="entry name" value="Acyl-CoA-dh-like_C"/>
</dbReference>
<feature type="domain" description="Acyl-CoA dehydrogenase/oxidase N-terminal" evidence="10">
    <location>
        <begin position="29"/>
        <end position="141"/>
    </location>
</feature>
<dbReference type="InterPro" id="IPR037069">
    <property type="entry name" value="AcylCoA_DH/ox_N_sf"/>
</dbReference>
<dbReference type="FunFam" id="1.10.540.10:FF:000001">
    <property type="entry name" value="Very long-chain-specific acyl-CoA dehydrogenase, mitochondrial"/>
    <property type="match status" value="1"/>
</dbReference>
<dbReference type="InterPro" id="IPR006091">
    <property type="entry name" value="Acyl-CoA_Oxase/DH_mid-dom"/>
</dbReference>
<dbReference type="GO" id="GO:0050660">
    <property type="term" value="F:flavin adenine dinucleotide binding"/>
    <property type="evidence" value="ECO:0007669"/>
    <property type="project" value="InterPro"/>
</dbReference>
<evidence type="ECO:0000259" key="11">
    <source>
        <dbReference type="Pfam" id="PF21263"/>
    </source>
</evidence>
<comment type="cofactor">
    <cofactor evidence="1 7">
        <name>FAD</name>
        <dbReference type="ChEBI" id="CHEBI:57692"/>
    </cofactor>
</comment>
<evidence type="ECO:0000259" key="10">
    <source>
        <dbReference type="Pfam" id="PF02771"/>
    </source>
</evidence>
<name>A0A8J6N0C2_9DELT</name>
<dbReference type="EMBL" id="JACNJD010000222">
    <property type="protein sequence ID" value="MBC8177649.1"/>
    <property type="molecule type" value="Genomic_DNA"/>
</dbReference>
<evidence type="ECO:0000313" key="13">
    <source>
        <dbReference type="Proteomes" id="UP000650524"/>
    </source>
</evidence>
<dbReference type="Pfam" id="PF02771">
    <property type="entry name" value="Acyl-CoA_dh_N"/>
    <property type="match status" value="1"/>
</dbReference>